<accession>A0A0F7H9Y2</accession>
<dbReference type="RefSeq" id="WP_024482842.1">
    <property type="nucleotide sequence ID" value="NZ_CAMFLQ010000011.1"/>
</dbReference>
<dbReference type="EC" id="2.2.1.6" evidence="1"/>
<dbReference type="EMBL" id="LR134492">
    <property type="protein sequence ID" value="VEI77111.1"/>
    <property type="molecule type" value="Genomic_DNA"/>
</dbReference>
<dbReference type="STRING" id="47917.AV650_04160"/>
<evidence type="ECO:0000313" key="2">
    <source>
        <dbReference type="Proteomes" id="UP000270487"/>
    </source>
</evidence>
<proteinExistence type="predicted"/>
<reference evidence="1 2" key="1">
    <citation type="submission" date="2018-12" db="EMBL/GenBank/DDBJ databases">
        <authorList>
            <consortium name="Pathogen Informatics"/>
        </authorList>
    </citation>
    <scope>NUCLEOTIDE SEQUENCE [LARGE SCALE GENOMIC DNA]</scope>
    <source>
        <strain evidence="1 2">NCTC13193</strain>
    </source>
</reference>
<protein>
    <submittedName>
        <fullName evidence="1">Acetolactate synthase isozyme 2 small subunit</fullName>
        <ecNumber evidence="1">2.2.1.6</ecNumber>
    </submittedName>
</protein>
<dbReference type="Gene3D" id="3.30.70.260">
    <property type="match status" value="1"/>
</dbReference>
<dbReference type="GO" id="GO:0003984">
    <property type="term" value="F:acetolactate synthase activity"/>
    <property type="evidence" value="ECO:0007669"/>
    <property type="project" value="UniProtKB-EC"/>
</dbReference>
<evidence type="ECO:0000313" key="1">
    <source>
        <dbReference type="EMBL" id="VEI77111.1"/>
    </source>
</evidence>
<dbReference type="NCBIfam" id="NF008362">
    <property type="entry name" value="PRK11152.1"/>
    <property type="match status" value="1"/>
</dbReference>
<dbReference type="Pfam" id="PF13710">
    <property type="entry name" value="ACT_5"/>
    <property type="match status" value="1"/>
</dbReference>
<keyword evidence="1" id="KW-0808">Transferase</keyword>
<name>A0A0F7H9Y2_SERFO</name>
<sequence length="85" mass="9588">MMQHQLSIQARFRPEMLERVLRVVRHRGFQVCAMNMASGSNSDDINIELTVASQRPVDLLSSQLSKLMDVSSVEIQQQSSQQISA</sequence>
<gene>
    <name evidence="1" type="primary">ilvM</name>
    <name evidence="1" type="ORF">NCTC13193_05657</name>
</gene>
<dbReference type="SUPFAM" id="SSF55021">
    <property type="entry name" value="ACT-like"/>
    <property type="match status" value="1"/>
</dbReference>
<dbReference type="GeneID" id="30319865"/>
<dbReference type="InterPro" id="IPR045865">
    <property type="entry name" value="ACT-like_dom_sf"/>
</dbReference>
<dbReference type="Proteomes" id="UP000270487">
    <property type="component" value="Chromosome"/>
</dbReference>
<dbReference type="KEGG" id="sfw:WN53_06795"/>
<dbReference type="AlphaFoldDB" id="A0A0F7H9Y2"/>
<organism evidence="1 2">
    <name type="scientific">Serratia fonticola</name>
    <dbReference type="NCBI Taxonomy" id="47917"/>
    <lineage>
        <taxon>Bacteria</taxon>
        <taxon>Pseudomonadati</taxon>
        <taxon>Pseudomonadota</taxon>
        <taxon>Gammaproteobacteria</taxon>
        <taxon>Enterobacterales</taxon>
        <taxon>Yersiniaceae</taxon>
        <taxon>Serratia</taxon>
    </lineage>
</organism>